<sequence>MEAGHAKEGDTSSPPRQRFYIELKPGETTIVSWKKLLKDAAANKANPSHSNNQTAAAAAGASTSAFVMEPASVETAQQEAQFALGQLTKPIPKNAPSSSRLGSVIEKIEQLYVGNQSSDEEELDGAPDEDHYDTKDSFIDDTELDEYFEVYESTTKHNGFFVNKGKLEHMNRPISSSHFQPKKRKNNMQKAREEKDGDCVRDKHAKLGQGRMNVATGNIPMDEPFPTNTQNLAVNGITNRDDSISNTGQIDTEKQMNGVLQPGNLGRIVKDTSELSRVAYQKYQENNAPGQSAPQSKRLASETSSSPKVSPRNKKGRHELPDLNLPHYPVQAEKKTATMHPKDVSSLQPKGSMVERAIRDLEKVVAESRPRNTDAQDADTSSMSIKRRLPFEVKQKLAKVARLAQSSQGKISEELIGHLMTILGHLIQLRTLKKNLREMVETGLTAKQEKADRFQKIKKEVMEMIELKGMDEDKGPQIRKLYAEVAEMWPNGAMDNHGIKIAICRAKERRRIFYNNEKVQEKARIERLSRQWKGNNVGGKATSNARAKCEQGGVSASAAIAQYLSGPARPIPSFLKSRSDDPPKQEKLEKMTFPMLKEHMKQQKREFDRGLKKSSPKVDRKSHMSHMQDVGLQDGNCVINK</sequence>
<feature type="region of interest" description="Disordered" evidence="1">
    <location>
        <begin position="172"/>
        <end position="199"/>
    </location>
</feature>
<dbReference type="PANTHER" id="PTHR21669:SF28">
    <property type="entry name" value="YEMANUCLEIN"/>
    <property type="match status" value="1"/>
</dbReference>
<organism evidence="3 4">
    <name type="scientific">Populus trichocarpa</name>
    <name type="common">Western balsam poplar</name>
    <name type="synonym">Populus balsamifera subsp. trichocarpa</name>
    <dbReference type="NCBI Taxonomy" id="3694"/>
    <lineage>
        <taxon>Eukaryota</taxon>
        <taxon>Viridiplantae</taxon>
        <taxon>Streptophyta</taxon>
        <taxon>Embryophyta</taxon>
        <taxon>Tracheophyta</taxon>
        <taxon>Spermatophyta</taxon>
        <taxon>Magnoliopsida</taxon>
        <taxon>eudicotyledons</taxon>
        <taxon>Gunneridae</taxon>
        <taxon>Pentapetalae</taxon>
        <taxon>rosids</taxon>
        <taxon>fabids</taxon>
        <taxon>Malpighiales</taxon>
        <taxon>Salicaceae</taxon>
        <taxon>Saliceae</taxon>
        <taxon>Populus</taxon>
    </lineage>
</organism>
<dbReference type="EMBL" id="CM009294">
    <property type="protein sequence ID" value="RQO90135.1"/>
    <property type="molecule type" value="Genomic_DNA"/>
</dbReference>
<feature type="compositionally biased region" description="Basic and acidic residues" evidence="1">
    <location>
        <begin position="190"/>
        <end position="199"/>
    </location>
</feature>
<dbReference type="Gramene" id="Potri.005G067800.11.v4.1">
    <property type="protein sequence ID" value="Potri.005G067800.11.v4.1"/>
    <property type="gene ID" value="Potri.005G067800.v4.1"/>
</dbReference>
<accession>A0A3N7F2U3</accession>
<feature type="region of interest" description="Disordered" evidence="1">
    <location>
        <begin position="41"/>
        <end position="62"/>
    </location>
</feature>
<reference evidence="3 4" key="1">
    <citation type="journal article" date="2006" name="Science">
        <title>The genome of black cottonwood, Populus trichocarpa (Torr. &amp; Gray).</title>
        <authorList>
            <person name="Tuskan G.A."/>
            <person name="Difazio S."/>
            <person name="Jansson S."/>
            <person name="Bohlmann J."/>
            <person name="Grigoriev I."/>
            <person name="Hellsten U."/>
            <person name="Putnam N."/>
            <person name="Ralph S."/>
            <person name="Rombauts S."/>
            <person name="Salamov A."/>
            <person name="Schein J."/>
            <person name="Sterck L."/>
            <person name="Aerts A."/>
            <person name="Bhalerao R.R."/>
            <person name="Bhalerao R.P."/>
            <person name="Blaudez D."/>
            <person name="Boerjan W."/>
            <person name="Brun A."/>
            <person name="Brunner A."/>
            <person name="Busov V."/>
            <person name="Campbell M."/>
            <person name="Carlson J."/>
            <person name="Chalot M."/>
            <person name="Chapman J."/>
            <person name="Chen G.L."/>
            <person name="Cooper D."/>
            <person name="Coutinho P.M."/>
            <person name="Couturier J."/>
            <person name="Covert S."/>
            <person name="Cronk Q."/>
            <person name="Cunningham R."/>
            <person name="Davis J."/>
            <person name="Degroeve S."/>
            <person name="Dejardin A."/>
            <person name="Depamphilis C."/>
            <person name="Detter J."/>
            <person name="Dirks B."/>
            <person name="Dubchak I."/>
            <person name="Duplessis S."/>
            <person name="Ehlting J."/>
            <person name="Ellis B."/>
            <person name="Gendler K."/>
            <person name="Goodstein D."/>
            <person name="Gribskov M."/>
            <person name="Grimwood J."/>
            <person name="Groover A."/>
            <person name="Gunter L."/>
            <person name="Hamberger B."/>
            <person name="Heinze B."/>
            <person name="Helariutta Y."/>
            <person name="Henrissat B."/>
            <person name="Holligan D."/>
            <person name="Holt R."/>
            <person name="Huang W."/>
            <person name="Islam-Faridi N."/>
            <person name="Jones S."/>
            <person name="Jones-Rhoades M."/>
            <person name="Jorgensen R."/>
            <person name="Joshi C."/>
            <person name="Kangasjarvi J."/>
            <person name="Karlsson J."/>
            <person name="Kelleher C."/>
            <person name="Kirkpatrick R."/>
            <person name="Kirst M."/>
            <person name="Kohler A."/>
            <person name="Kalluri U."/>
            <person name="Larimer F."/>
            <person name="Leebens-Mack J."/>
            <person name="Leple J.C."/>
            <person name="Locascio P."/>
            <person name="Lou Y."/>
            <person name="Lucas S."/>
            <person name="Martin F."/>
            <person name="Montanini B."/>
            <person name="Napoli C."/>
            <person name="Nelson D.R."/>
            <person name="Nelson C."/>
            <person name="Nieminen K."/>
            <person name="Nilsson O."/>
            <person name="Pereda V."/>
            <person name="Peter G."/>
            <person name="Philippe R."/>
            <person name="Pilate G."/>
            <person name="Poliakov A."/>
            <person name="Razumovskaya J."/>
            <person name="Richardson P."/>
            <person name="Rinaldi C."/>
            <person name="Ritland K."/>
            <person name="Rouze P."/>
            <person name="Ryaboy D."/>
            <person name="Schmutz J."/>
            <person name="Schrader J."/>
            <person name="Segerman B."/>
            <person name="Shin H."/>
            <person name="Siddiqui A."/>
            <person name="Sterky F."/>
            <person name="Terry A."/>
            <person name="Tsai C.J."/>
            <person name="Uberbacher E."/>
            <person name="Unneberg P."/>
            <person name="Vahala J."/>
            <person name="Wall K."/>
            <person name="Wessler S."/>
            <person name="Yang G."/>
            <person name="Yin T."/>
            <person name="Douglas C."/>
            <person name="Marra M."/>
            <person name="Sandberg G."/>
            <person name="Van de Peer Y."/>
            <person name="Rokhsar D."/>
        </authorList>
    </citation>
    <scope>NUCLEOTIDE SEQUENCE [LARGE SCALE GENOMIC DNA]</scope>
    <source>
        <strain evidence="4">cv. Nisqually</strain>
    </source>
</reference>
<feature type="compositionally biased region" description="Polar residues" evidence="1">
    <location>
        <begin position="239"/>
        <end position="250"/>
    </location>
</feature>
<dbReference type="SMR" id="A0A3N7F2U3"/>
<dbReference type="AlphaFoldDB" id="A0A3N7F2U3"/>
<feature type="region of interest" description="Disordered" evidence="1">
    <location>
        <begin position="284"/>
        <end position="327"/>
    </location>
</feature>
<feature type="compositionally biased region" description="Acidic residues" evidence="1">
    <location>
        <begin position="118"/>
        <end position="127"/>
    </location>
</feature>
<evidence type="ECO:0000259" key="2">
    <source>
        <dbReference type="Pfam" id="PF08729"/>
    </source>
</evidence>
<protein>
    <recommendedName>
        <fullName evidence="2">Hpc2-related domain-containing protein</fullName>
    </recommendedName>
</protein>
<feature type="region of interest" description="Disordered" evidence="1">
    <location>
        <begin position="114"/>
        <end position="136"/>
    </location>
</feature>
<feature type="region of interest" description="Disordered" evidence="1">
    <location>
        <begin position="599"/>
        <end position="641"/>
    </location>
</feature>
<name>A0A3N7F2U3_POPTR</name>
<feature type="region of interest" description="Disordered" evidence="1">
    <location>
        <begin position="239"/>
        <end position="265"/>
    </location>
</feature>
<evidence type="ECO:0000313" key="4">
    <source>
        <dbReference type="Proteomes" id="UP000006729"/>
    </source>
</evidence>
<gene>
    <name evidence="3" type="ORF">POPTR_005G067800</name>
</gene>
<feature type="domain" description="Hpc2-related" evidence="2">
    <location>
        <begin position="120"/>
        <end position="168"/>
    </location>
</feature>
<dbReference type="Pfam" id="PF08729">
    <property type="entry name" value="HUN"/>
    <property type="match status" value="1"/>
</dbReference>
<dbReference type="InterPro" id="IPR014840">
    <property type="entry name" value="HRD"/>
</dbReference>
<keyword evidence="4" id="KW-1185">Reference proteome</keyword>
<proteinExistence type="predicted"/>
<dbReference type="PANTHER" id="PTHR21669">
    <property type="entry name" value="CAPZ-INTERACTING PROTEIN AND RELATED PROTEINS"/>
    <property type="match status" value="1"/>
</dbReference>
<evidence type="ECO:0000256" key="1">
    <source>
        <dbReference type="SAM" id="MobiDB-lite"/>
    </source>
</evidence>
<dbReference type="Proteomes" id="UP000006729">
    <property type="component" value="Chromosome 5"/>
</dbReference>
<feature type="compositionally biased region" description="Polar residues" evidence="1">
    <location>
        <begin position="284"/>
        <end position="295"/>
    </location>
</feature>
<feature type="compositionally biased region" description="Basic and acidic residues" evidence="1">
    <location>
        <begin position="599"/>
        <end position="622"/>
    </location>
</feature>
<evidence type="ECO:0000313" key="3">
    <source>
        <dbReference type="EMBL" id="RQO90135.1"/>
    </source>
</evidence>